<sequence>MLIFLLFYILVIPLCVLLHEIGHGIGVVSTSKSHAYVYLGNSNKENKENFRLGRLHFHLHWSYVGYASWEGTLKSRQRATALAGGPIMSLLVAILCGLIAISVPQGELPSFFWWTAIFNFSQFFVTIIPITYPTWMGAYKGHPSDGLQLIRLLRS</sequence>
<protein>
    <recommendedName>
        <fullName evidence="4">Peptidase M50 domain-containing protein</fullName>
    </recommendedName>
</protein>
<name>A0ABX7DY15_9BACI</name>
<keyword evidence="1" id="KW-0472">Membrane</keyword>
<evidence type="ECO:0008006" key="4">
    <source>
        <dbReference type="Google" id="ProtNLM"/>
    </source>
</evidence>
<organism evidence="2 3">
    <name type="scientific">Heyndrickxia vini</name>
    <dbReference type="NCBI Taxonomy" id="1476025"/>
    <lineage>
        <taxon>Bacteria</taxon>
        <taxon>Bacillati</taxon>
        <taxon>Bacillota</taxon>
        <taxon>Bacilli</taxon>
        <taxon>Bacillales</taxon>
        <taxon>Bacillaceae</taxon>
        <taxon>Heyndrickxia</taxon>
    </lineage>
</organism>
<dbReference type="RefSeq" id="WP_202777196.1">
    <property type="nucleotide sequence ID" value="NZ_CP065425.1"/>
</dbReference>
<keyword evidence="1" id="KW-0812">Transmembrane</keyword>
<accession>A0ABX7DY15</accession>
<feature type="transmembrane region" description="Helical" evidence="1">
    <location>
        <begin position="111"/>
        <end position="132"/>
    </location>
</feature>
<feature type="transmembrane region" description="Helical" evidence="1">
    <location>
        <begin position="81"/>
        <end position="105"/>
    </location>
</feature>
<gene>
    <name evidence="2" type="ORF">I5776_15050</name>
</gene>
<keyword evidence="1" id="KW-1133">Transmembrane helix</keyword>
<dbReference type="EMBL" id="CP065425">
    <property type="protein sequence ID" value="QQZ08378.1"/>
    <property type="molecule type" value="Genomic_DNA"/>
</dbReference>
<dbReference type="Proteomes" id="UP000595691">
    <property type="component" value="Chromosome"/>
</dbReference>
<evidence type="ECO:0000313" key="2">
    <source>
        <dbReference type="EMBL" id="QQZ08378.1"/>
    </source>
</evidence>
<proteinExistence type="predicted"/>
<keyword evidence="3" id="KW-1185">Reference proteome</keyword>
<reference evidence="2 3" key="1">
    <citation type="submission" date="2020-11" db="EMBL/GenBank/DDBJ databases">
        <title>Taxonomic evaluation of the Bacillus sporothermodurans group of bacteria based on whole genome sequences.</title>
        <authorList>
            <person name="Fiedler G."/>
            <person name="Herbstmann A.-D."/>
            <person name="Doll E."/>
            <person name="Wenning M."/>
            <person name="Brinks E."/>
            <person name="Kabisch J."/>
            <person name="Breitenwieser F."/>
            <person name="Lappann M."/>
            <person name="Boehnlein C."/>
            <person name="Franz C."/>
        </authorList>
    </citation>
    <scope>NUCLEOTIDE SEQUENCE [LARGE SCALE GENOMIC DNA]</scope>
    <source>
        <strain evidence="2 3">JCM 19841</strain>
    </source>
</reference>
<evidence type="ECO:0000313" key="3">
    <source>
        <dbReference type="Proteomes" id="UP000595691"/>
    </source>
</evidence>
<evidence type="ECO:0000256" key="1">
    <source>
        <dbReference type="SAM" id="Phobius"/>
    </source>
</evidence>